<proteinExistence type="predicted"/>
<comment type="caution">
    <text evidence="4">The sequence shown here is derived from an EMBL/GenBank/DDBJ whole genome shotgun (WGS) entry which is preliminary data.</text>
</comment>
<dbReference type="EMBL" id="JAULSY010000048">
    <property type="protein sequence ID" value="KAK0668970.1"/>
    <property type="molecule type" value="Genomic_DNA"/>
</dbReference>
<dbReference type="GO" id="GO:0019760">
    <property type="term" value="P:glucosinolate metabolic process"/>
    <property type="evidence" value="ECO:0007669"/>
    <property type="project" value="UniProtKB-ARBA"/>
</dbReference>
<gene>
    <name evidence="4" type="ORF">QBC41DRAFT_112902</name>
</gene>
<evidence type="ECO:0000313" key="5">
    <source>
        <dbReference type="Proteomes" id="UP001174997"/>
    </source>
</evidence>
<dbReference type="AlphaFoldDB" id="A0AA39ZDH7"/>
<dbReference type="SUPFAM" id="SSF117281">
    <property type="entry name" value="Kelch motif"/>
    <property type="match status" value="2"/>
</dbReference>
<dbReference type="InterPro" id="IPR006652">
    <property type="entry name" value="Kelch_1"/>
</dbReference>
<evidence type="ECO:0000256" key="1">
    <source>
        <dbReference type="ARBA" id="ARBA00022737"/>
    </source>
</evidence>
<evidence type="ECO:0000256" key="2">
    <source>
        <dbReference type="ARBA" id="ARBA00023004"/>
    </source>
</evidence>
<dbReference type="PANTHER" id="PTHR47435:SF4">
    <property type="entry name" value="KELCH REPEAT PROTEIN (AFU_ORTHOLOGUE AFUA_5G12780)"/>
    <property type="match status" value="1"/>
</dbReference>
<keyword evidence="5" id="KW-1185">Reference proteome</keyword>
<evidence type="ECO:0000313" key="4">
    <source>
        <dbReference type="EMBL" id="KAK0668970.1"/>
    </source>
</evidence>
<protein>
    <submittedName>
        <fullName evidence="4">Uncharacterized protein</fullName>
    </submittedName>
</protein>
<keyword evidence="1" id="KW-0677">Repeat</keyword>
<dbReference type="Gene3D" id="2.120.10.80">
    <property type="entry name" value="Kelch-type beta propeller"/>
    <property type="match status" value="3"/>
</dbReference>
<dbReference type="Pfam" id="PF01344">
    <property type="entry name" value="Kelch_1"/>
    <property type="match status" value="1"/>
</dbReference>
<feature type="compositionally biased region" description="Low complexity" evidence="3">
    <location>
        <begin position="146"/>
        <end position="155"/>
    </location>
</feature>
<dbReference type="PANTHER" id="PTHR47435">
    <property type="entry name" value="KELCH REPEAT PROTEIN (AFU_ORTHOLOGUE AFUA_5G12780)"/>
    <property type="match status" value="1"/>
</dbReference>
<dbReference type="InterPro" id="IPR015915">
    <property type="entry name" value="Kelch-typ_b-propeller"/>
</dbReference>
<organism evidence="4 5">
    <name type="scientific">Cercophora samala</name>
    <dbReference type="NCBI Taxonomy" id="330535"/>
    <lineage>
        <taxon>Eukaryota</taxon>
        <taxon>Fungi</taxon>
        <taxon>Dikarya</taxon>
        <taxon>Ascomycota</taxon>
        <taxon>Pezizomycotina</taxon>
        <taxon>Sordariomycetes</taxon>
        <taxon>Sordariomycetidae</taxon>
        <taxon>Sordariales</taxon>
        <taxon>Lasiosphaeriaceae</taxon>
        <taxon>Cercophora</taxon>
    </lineage>
</organism>
<keyword evidence="2" id="KW-0408">Iron</keyword>
<evidence type="ECO:0000256" key="3">
    <source>
        <dbReference type="SAM" id="MobiDB-lite"/>
    </source>
</evidence>
<accession>A0AA39ZDH7</accession>
<reference evidence="4" key="1">
    <citation type="submission" date="2023-06" db="EMBL/GenBank/DDBJ databases">
        <title>Genome-scale phylogeny and comparative genomics of the fungal order Sordariales.</title>
        <authorList>
            <consortium name="Lawrence Berkeley National Laboratory"/>
            <person name="Hensen N."/>
            <person name="Bonometti L."/>
            <person name="Westerberg I."/>
            <person name="Brannstrom I.O."/>
            <person name="Guillou S."/>
            <person name="Cros-Aarteil S."/>
            <person name="Calhoun S."/>
            <person name="Haridas S."/>
            <person name="Kuo A."/>
            <person name="Mondo S."/>
            <person name="Pangilinan J."/>
            <person name="Riley R."/>
            <person name="Labutti K."/>
            <person name="Andreopoulos B."/>
            <person name="Lipzen A."/>
            <person name="Chen C."/>
            <person name="Yanf M."/>
            <person name="Daum C."/>
            <person name="Ng V."/>
            <person name="Clum A."/>
            <person name="Steindorff A."/>
            <person name="Ohm R."/>
            <person name="Martin F."/>
            <person name="Silar P."/>
            <person name="Natvig D."/>
            <person name="Lalanne C."/>
            <person name="Gautier V."/>
            <person name="Ament-Velasquez S.L."/>
            <person name="Kruys A."/>
            <person name="Hutchinson M.I."/>
            <person name="Powell A.J."/>
            <person name="Barry K."/>
            <person name="Miller A.N."/>
            <person name="Grigoriev I.V."/>
            <person name="Debuchy R."/>
            <person name="Gladieux P."/>
            <person name="Thoren M.H."/>
            <person name="Johannesson H."/>
        </authorList>
    </citation>
    <scope>NUCLEOTIDE SEQUENCE</scope>
    <source>
        <strain evidence="4">CBS 307.81</strain>
    </source>
</reference>
<feature type="region of interest" description="Disordered" evidence="3">
    <location>
        <begin position="96"/>
        <end position="165"/>
    </location>
</feature>
<dbReference type="Proteomes" id="UP001174997">
    <property type="component" value="Unassembled WGS sequence"/>
</dbReference>
<sequence length="563" mass="59441">MDSFKLLKRRTTDLFNSLPSSLPAIKSPTFGSGNSNTMKGTWEKLQLPPLPRSGHTANIVDGTVYIFGGGNDNDVHAITLPASGAQADYYTIKAKPVKSTNPPKPKDANPDVPSISIEGTPDDEPQNLSDISLTSPPPGSKDKGKSPSSPTSLLPDTPPPRKGHASAVIGHRIFLFGGSSPDQKPLHESGRVWIFDTRTHLWSFLDPALATPAHPSPRFGHAAVATTKPDDFSPSSRGASHSHQTWKEWALGTDSTTLHERGIPQDPVVGFLAEKARDLDSEGYGTFIISGGSSLEAPGEATEEETWAFDVHSATWQPLPPSPFPCNGSSLALAKNRLYKLGGGGGGESDQVRMEYLELALDSFNDAASAGEVLVTAKGGWKPILPGTADLGCQTPDPTAVPLEEEEKGSSWPARRIKASLGVVTIGGANGREYLLLAFGEDAQGNKLDDVWAFLTPASGHERGHVLTEGSFVKAQDAVLGGVGGLLKRGGGKGVGRYEEGRWFRVEMGPEDEEDDDSLVGPGARAGASVASIGDLDESGVVVWGGVGEGGRERGDGWVVRLK</sequence>
<name>A0AA39ZDH7_9PEZI</name>